<dbReference type="Pfam" id="PF00024">
    <property type="entry name" value="PAN_1"/>
    <property type="match status" value="2"/>
</dbReference>
<comment type="caution">
    <text evidence="5">The sequence shown here is derived from an EMBL/GenBank/DDBJ whole genome shotgun (WGS) entry which is preliminary data.</text>
</comment>
<dbReference type="SUPFAM" id="SSF57414">
    <property type="entry name" value="Hairpin loop containing domain-like"/>
    <property type="match status" value="2"/>
</dbReference>
<feature type="domain" description="Apple" evidence="3">
    <location>
        <begin position="35"/>
        <end position="120"/>
    </location>
</feature>
<dbReference type="PANTHER" id="PTHR47327:SF2">
    <property type="entry name" value="FI18240P1-RELATED"/>
    <property type="match status" value="1"/>
</dbReference>
<keyword evidence="6" id="KW-1185">Reference proteome</keyword>
<reference evidence="5 6" key="1">
    <citation type="submission" date="2023-03" db="EMBL/GenBank/DDBJ databases">
        <title>High-quality genome of Scylla paramamosain provides insights in environmental adaptation.</title>
        <authorList>
            <person name="Zhang L."/>
        </authorList>
    </citation>
    <scope>NUCLEOTIDE SEQUENCE [LARGE SCALE GENOMIC DNA]</scope>
    <source>
        <strain evidence="5">LZ_2023a</strain>
        <tissue evidence="5">Muscle</tissue>
    </source>
</reference>
<dbReference type="AlphaFoldDB" id="A0AAW0UKM6"/>
<feature type="region of interest" description="Disordered" evidence="1">
    <location>
        <begin position="533"/>
        <end position="558"/>
    </location>
</feature>
<evidence type="ECO:0000313" key="6">
    <source>
        <dbReference type="Proteomes" id="UP001487740"/>
    </source>
</evidence>
<protein>
    <submittedName>
        <fullName evidence="5">Uncharacterized protein</fullName>
    </submittedName>
</protein>
<dbReference type="PROSITE" id="PS50948">
    <property type="entry name" value="PAN"/>
    <property type="match status" value="2"/>
</dbReference>
<name>A0AAW0UKM6_SCYPA</name>
<dbReference type="GO" id="GO:0009653">
    <property type="term" value="P:anatomical structure morphogenesis"/>
    <property type="evidence" value="ECO:0007669"/>
    <property type="project" value="TreeGrafter"/>
</dbReference>
<dbReference type="InterPro" id="IPR001507">
    <property type="entry name" value="ZP_dom"/>
</dbReference>
<accession>A0AAW0UKM6</accession>
<dbReference type="SMART" id="SM00473">
    <property type="entry name" value="PAN_AP"/>
    <property type="match status" value="2"/>
</dbReference>
<keyword evidence="2" id="KW-1133">Transmembrane helix</keyword>
<proteinExistence type="predicted"/>
<dbReference type="InterPro" id="IPR052774">
    <property type="entry name" value="Celegans_DevNeuronal_Protein"/>
</dbReference>
<dbReference type="CDD" id="cd01099">
    <property type="entry name" value="PAN_AP_HGF"/>
    <property type="match status" value="2"/>
</dbReference>
<evidence type="ECO:0000256" key="1">
    <source>
        <dbReference type="SAM" id="MobiDB-lite"/>
    </source>
</evidence>
<keyword evidence="2" id="KW-0472">Membrane</keyword>
<evidence type="ECO:0000256" key="2">
    <source>
        <dbReference type="SAM" id="Phobius"/>
    </source>
</evidence>
<sequence>MMTMAMPDELLARSQFPVFTLYAQKVCLSANAPLCDSLWSFESVPDLALSHFIEEEATRITASRSECVEECMLETSFPCRSITYYNTTKECVMSKVNRNMVGRRPLLDMSIGAVYAEVACVPKLHEMCEFTKLRNKILKTVDAVYKDLETIEECKERCMKASFTCYSFDFMSAGEKICRLSHHSSSTLAHIQEPYLLLDNSTTYERHACYQVSVECRATEMLAHIVTSSIFDGKIYSRDRPQLLQGGRELQHRDPASTFTSNIVIQHHKMIVTSADVGLVLHCHYDIKNQTVTNSLLSGLEVRSDVNRTEFYEETVVDSPNVVMRVTNGTGFDVTTAQVGDNLALRFEITDLGSPYQIFVRHLMATDGQDNSEIMLIDGDGCPTDPTIMQEVVQLNGNGKVLLAPFQAFKFPSSVVVHFRALVMPCLPHCEPVQCHAPGFDGFSRSSDSFGKRKRREVQEADVLVVQSVHITDKFEFPAEQRQENVSVEAQGSCSSFTGVVVAGALFLAAQLVMLMAWSYLWHKKRATKQIDPTPPTPSLYHMGSSASRASSTSYLTD</sequence>
<dbReference type="EMBL" id="JARAKH010000011">
    <property type="protein sequence ID" value="KAK8399758.1"/>
    <property type="molecule type" value="Genomic_DNA"/>
</dbReference>
<evidence type="ECO:0000259" key="3">
    <source>
        <dbReference type="PROSITE" id="PS50948"/>
    </source>
</evidence>
<evidence type="ECO:0000313" key="5">
    <source>
        <dbReference type="EMBL" id="KAK8399758.1"/>
    </source>
</evidence>
<keyword evidence="2" id="KW-0812">Transmembrane</keyword>
<feature type="domain" description="ZP" evidence="4">
    <location>
        <begin position="177"/>
        <end position="442"/>
    </location>
</feature>
<dbReference type="Gene3D" id="3.50.4.10">
    <property type="entry name" value="Hepatocyte Growth Factor"/>
    <property type="match status" value="2"/>
</dbReference>
<feature type="compositionally biased region" description="Low complexity" evidence="1">
    <location>
        <begin position="545"/>
        <end position="558"/>
    </location>
</feature>
<dbReference type="PANTHER" id="PTHR47327">
    <property type="entry name" value="FI18240P1-RELATED"/>
    <property type="match status" value="1"/>
</dbReference>
<dbReference type="SMART" id="SM00241">
    <property type="entry name" value="ZP"/>
    <property type="match status" value="1"/>
</dbReference>
<dbReference type="Proteomes" id="UP001487740">
    <property type="component" value="Unassembled WGS sequence"/>
</dbReference>
<dbReference type="InterPro" id="IPR003609">
    <property type="entry name" value="Pan_app"/>
</dbReference>
<feature type="domain" description="Apple" evidence="3">
    <location>
        <begin position="128"/>
        <end position="209"/>
    </location>
</feature>
<feature type="transmembrane region" description="Helical" evidence="2">
    <location>
        <begin position="497"/>
        <end position="521"/>
    </location>
</feature>
<evidence type="ECO:0000259" key="4">
    <source>
        <dbReference type="PROSITE" id="PS51034"/>
    </source>
</evidence>
<gene>
    <name evidence="5" type="ORF">O3P69_003649</name>
</gene>
<dbReference type="PROSITE" id="PS51034">
    <property type="entry name" value="ZP_2"/>
    <property type="match status" value="1"/>
</dbReference>
<organism evidence="5 6">
    <name type="scientific">Scylla paramamosain</name>
    <name type="common">Mud crab</name>
    <dbReference type="NCBI Taxonomy" id="85552"/>
    <lineage>
        <taxon>Eukaryota</taxon>
        <taxon>Metazoa</taxon>
        <taxon>Ecdysozoa</taxon>
        <taxon>Arthropoda</taxon>
        <taxon>Crustacea</taxon>
        <taxon>Multicrustacea</taxon>
        <taxon>Malacostraca</taxon>
        <taxon>Eumalacostraca</taxon>
        <taxon>Eucarida</taxon>
        <taxon>Decapoda</taxon>
        <taxon>Pleocyemata</taxon>
        <taxon>Brachyura</taxon>
        <taxon>Eubrachyura</taxon>
        <taxon>Portunoidea</taxon>
        <taxon>Portunidae</taxon>
        <taxon>Portuninae</taxon>
        <taxon>Scylla</taxon>
    </lineage>
</organism>